<keyword evidence="2" id="KW-1185">Reference proteome</keyword>
<name>A8MCM3_CALMQ</name>
<dbReference type="STRING" id="397948.Cmaq_0689"/>
<dbReference type="Proteomes" id="UP000001137">
    <property type="component" value="Chromosome"/>
</dbReference>
<reference evidence="1 2" key="1">
    <citation type="submission" date="2007-10" db="EMBL/GenBank/DDBJ databases">
        <title>Complete sequence of Caldivirga maquilingensis IC-167.</title>
        <authorList>
            <consortium name="US DOE Joint Genome Institute"/>
            <person name="Copeland A."/>
            <person name="Lucas S."/>
            <person name="Lapidus A."/>
            <person name="Barry K."/>
            <person name="Glavina del Rio T."/>
            <person name="Dalin E."/>
            <person name="Tice H."/>
            <person name="Pitluck S."/>
            <person name="Saunders E."/>
            <person name="Brettin T."/>
            <person name="Bruce D."/>
            <person name="Detter J.C."/>
            <person name="Han C."/>
            <person name="Schmutz J."/>
            <person name="Larimer F."/>
            <person name="Land M."/>
            <person name="Hauser L."/>
            <person name="Kyrpides N."/>
            <person name="Ivanova N."/>
            <person name="Biddle J.F."/>
            <person name="Zhang Z."/>
            <person name="Fitz-Gibbon S.T."/>
            <person name="Lowe T.M."/>
            <person name="Saltikov C."/>
            <person name="House C.H."/>
            <person name="Richardson P."/>
        </authorList>
    </citation>
    <scope>NUCLEOTIDE SEQUENCE [LARGE SCALE GENOMIC DNA]</scope>
    <source>
        <strain evidence="2">ATCC 700844 / DSM 13496 / JCM 10307 / IC-167</strain>
    </source>
</reference>
<organism evidence="1 2">
    <name type="scientific">Caldivirga maquilingensis (strain ATCC 700844 / DSM 13496 / JCM 10307 / IC-167)</name>
    <dbReference type="NCBI Taxonomy" id="397948"/>
    <lineage>
        <taxon>Archaea</taxon>
        <taxon>Thermoproteota</taxon>
        <taxon>Thermoprotei</taxon>
        <taxon>Thermoproteales</taxon>
        <taxon>Thermoproteaceae</taxon>
        <taxon>Caldivirga</taxon>
    </lineage>
</organism>
<protein>
    <submittedName>
        <fullName evidence="1">Uncharacterized protein</fullName>
    </submittedName>
</protein>
<dbReference type="eggNOG" id="arCOG10485">
    <property type="taxonomic scope" value="Archaea"/>
</dbReference>
<evidence type="ECO:0000313" key="1">
    <source>
        <dbReference type="EMBL" id="ABW01529.1"/>
    </source>
</evidence>
<sequence length="282" mass="31329">MKSARRLNPVVKKVPVDPIKYYDSVGELMLDFMVNRTTQVIVQQSSGVRLIRSIEGKPIVINSINDLKSFVAQGGLDFMASVKPIGSSNVDVLVADIKVKQVMFNTPEGYLIMHIASNAVRLGFEAVGIGNVLMYFDGMNGFKVFARLNEKNGVDLKNASKLLRIIIDAAERAMKRFSRFSGLMSNVTLGVNTLSKVKAFRVPLSIHWSTKLSAIPIPHFCVKNFSLMDAEPVKTLSNPSAYSFMRNLKPNSVNLTQLLADEDYVLTYRIKAHILSGIRLEC</sequence>
<dbReference type="HOGENOM" id="CLU_985541_0_0_2"/>
<accession>A8MCM3</accession>
<dbReference type="EMBL" id="CP000852">
    <property type="protein sequence ID" value="ABW01529.1"/>
    <property type="molecule type" value="Genomic_DNA"/>
</dbReference>
<proteinExistence type="predicted"/>
<dbReference type="KEGG" id="cma:Cmaq_0689"/>
<evidence type="ECO:0000313" key="2">
    <source>
        <dbReference type="Proteomes" id="UP000001137"/>
    </source>
</evidence>
<dbReference type="AlphaFoldDB" id="A8MCM3"/>
<gene>
    <name evidence="1" type="ordered locus">Cmaq_0689</name>
</gene>